<evidence type="ECO:0000256" key="1">
    <source>
        <dbReference type="SAM" id="MobiDB-lite"/>
    </source>
</evidence>
<dbReference type="InterPro" id="IPR048813">
    <property type="entry name" value="GP7-like"/>
</dbReference>
<sequence>MFVNKPWLRFIVEPEGGEPSGGAPAPTDPPEGEDPKPEDQPKDDDKPLGEPGLKALQAERAAREKAEQKIAAYEAEKEKARIAKLDGKEKAEAERDALAKERDEARAEAAVERAARKHSITDDKDLKLLASVPADQVEAFAARLAKPATAESKVNATEDYDPAVIDEFRKESAVLDALVFDDAVSPTGGGTLDYGYRRLLTQPTASTRAYNTEYTPQNVTTEKKSITLAVLGGSFEVDRVLAKLGPAASSNIALNVSQKVKAASTKFCDEIINGDVAVDSNGFDGLDKALTGSSTEFRATSVTNWTDWDTDSKAVHQALDAIDEWLSLLDGTPTLILGNKKALARVRAAARRSGLYTKDPIEGLIGQNGRPINRESYGGILFADAGDQSGTANPIVPVETRTVATVSTTGLTDLYAYRVGLDGFHGVSTVGGQIIQTWLPDFSTAGAVKKGEVEMGPVGVALKATKAASVFRNIKGYNGKVAGVSFVDGVGETDDANALAYFTRHGYDVDAVEAAYPDGAPSDEWKLPELLAWAAVHEVDLGGAKKKADVLAVINDPATEKTAGPGESLPVITADPGEFVSDLPATFKQQELMDALNLLGIPSADTRQVTIYPSRIIVEQLRRDENGLPIAAGNELATIKTVIGLEKE</sequence>
<feature type="region of interest" description="Disordered" evidence="1">
    <location>
        <begin position="1"/>
        <end position="94"/>
    </location>
</feature>
<dbReference type="EMBL" id="CATQJA010000067">
    <property type="protein sequence ID" value="CAJ0557635.1"/>
    <property type="molecule type" value="Genomic_DNA"/>
</dbReference>
<accession>A0AA36FT49</accession>
<protein>
    <submittedName>
        <fullName evidence="2">Uncharacterized protein</fullName>
    </submittedName>
</protein>
<feature type="compositionally biased region" description="Basic and acidic residues" evidence="1">
    <location>
        <begin position="33"/>
        <end position="48"/>
    </location>
</feature>
<proteinExistence type="predicted"/>
<organism evidence="2 3">
    <name type="scientific">Mesorhabditis spiculigera</name>
    <dbReference type="NCBI Taxonomy" id="96644"/>
    <lineage>
        <taxon>Eukaryota</taxon>
        <taxon>Metazoa</taxon>
        <taxon>Ecdysozoa</taxon>
        <taxon>Nematoda</taxon>
        <taxon>Chromadorea</taxon>
        <taxon>Rhabditida</taxon>
        <taxon>Rhabditina</taxon>
        <taxon>Rhabditomorpha</taxon>
        <taxon>Rhabditoidea</taxon>
        <taxon>Rhabditidae</taxon>
        <taxon>Mesorhabditinae</taxon>
        <taxon>Mesorhabditis</taxon>
    </lineage>
</organism>
<evidence type="ECO:0000313" key="2">
    <source>
        <dbReference type="EMBL" id="CAJ0557635.1"/>
    </source>
</evidence>
<dbReference type="Proteomes" id="UP001177023">
    <property type="component" value="Unassembled WGS sequence"/>
</dbReference>
<comment type="caution">
    <text evidence="2">The sequence shown here is derived from an EMBL/GenBank/DDBJ whole genome shotgun (WGS) entry which is preliminary data.</text>
</comment>
<name>A0AA36FT49_9BILA</name>
<gene>
    <name evidence="2" type="ORF">MSPICULIGERA_LOCUS393</name>
</gene>
<dbReference type="NCBIfam" id="NF045672">
    <property type="entry name" value="MCP_gp7_epsi_15"/>
    <property type="match status" value="1"/>
</dbReference>
<keyword evidence="3" id="KW-1185">Reference proteome</keyword>
<reference evidence="2" key="1">
    <citation type="submission" date="2023-06" db="EMBL/GenBank/DDBJ databases">
        <authorList>
            <person name="Delattre M."/>
        </authorList>
    </citation>
    <scope>NUCLEOTIDE SEQUENCE</scope>
    <source>
        <strain evidence="2">AF72</strain>
    </source>
</reference>
<feature type="non-terminal residue" evidence="2">
    <location>
        <position position="1"/>
    </location>
</feature>
<dbReference type="AlphaFoldDB" id="A0AA36FT49"/>
<evidence type="ECO:0000313" key="3">
    <source>
        <dbReference type="Proteomes" id="UP001177023"/>
    </source>
</evidence>
<feature type="compositionally biased region" description="Basic and acidic residues" evidence="1">
    <location>
        <begin position="60"/>
        <end position="94"/>
    </location>
</feature>